<comment type="caution">
    <text evidence="2">The sequence shown here is derived from an EMBL/GenBank/DDBJ whole genome shotgun (WGS) entry which is preliminary data.</text>
</comment>
<accession>A0A133VA92</accession>
<sequence>MGRTNPRQKILDEYIEGLKNKEIEYVPRGENEHPINWSKYDEAQVNELRDMLVHIRDVVDVAVMRLDLEETKAERGRPPYPAGDLAKGILLQQYFEVPNRVAAGFVDLFKEKLGIESSYSYKTLERAYDDPHVIMILREVFKMTQEPVRDEEKNFAPDGTGIPTALSVNWARDSEDNEKKYEFLSMIAMMGASHHLISAVEFPDNPAAHESPYFEPLLKGTDTSYTSIGKVSGDAAYLSRDNCDLVESLGGTPRFYPKEGITLKMRGSSGAWTDMLLDFIDDPQQWLRDYHSRSNAESVFSAFKRKFLAPLRKFLHLRRKAEAFTRVCDYNLRRLAQLRRLKNIKVPWLLN</sequence>
<reference evidence="2 3" key="1">
    <citation type="journal article" date="2016" name="Sci. Rep.">
        <title>Metabolic traits of an uncultured archaeal lineage -MSBL1- from brine pools of the Red Sea.</title>
        <authorList>
            <person name="Mwirichia R."/>
            <person name="Alam I."/>
            <person name="Rashid M."/>
            <person name="Vinu M."/>
            <person name="Ba-Alawi W."/>
            <person name="Anthony Kamau A."/>
            <person name="Kamanda Ngugi D."/>
            <person name="Goker M."/>
            <person name="Klenk H.P."/>
            <person name="Bajic V."/>
            <person name="Stingl U."/>
        </authorList>
    </citation>
    <scope>NUCLEOTIDE SEQUENCE [LARGE SCALE GENOMIC DNA]</scope>
    <source>
        <strain evidence="2">SCGC-AAA261O19</strain>
    </source>
</reference>
<dbReference type="InterPro" id="IPR002559">
    <property type="entry name" value="Transposase_11"/>
</dbReference>
<keyword evidence="3" id="KW-1185">Reference proteome</keyword>
<organism evidence="2 3">
    <name type="scientific">candidate division MSBL1 archaeon SCGC-AAA261O19</name>
    <dbReference type="NCBI Taxonomy" id="1698277"/>
    <lineage>
        <taxon>Archaea</taxon>
        <taxon>Methanobacteriati</taxon>
        <taxon>Methanobacteriota</taxon>
        <taxon>candidate division MSBL1</taxon>
    </lineage>
</organism>
<dbReference type="GO" id="GO:0004803">
    <property type="term" value="F:transposase activity"/>
    <property type="evidence" value="ECO:0007669"/>
    <property type="project" value="InterPro"/>
</dbReference>
<dbReference type="AlphaFoldDB" id="A0A133VA92"/>
<proteinExistence type="predicted"/>
<evidence type="ECO:0000313" key="2">
    <source>
        <dbReference type="EMBL" id="KXB03335.1"/>
    </source>
</evidence>
<dbReference type="EMBL" id="LHYB01000074">
    <property type="protein sequence ID" value="KXB03335.1"/>
    <property type="molecule type" value="Genomic_DNA"/>
</dbReference>
<evidence type="ECO:0000313" key="3">
    <source>
        <dbReference type="Proteomes" id="UP000070076"/>
    </source>
</evidence>
<name>A0A133VA92_9EURY</name>
<dbReference type="Proteomes" id="UP000070076">
    <property type="component" value="Unassembled WGS sequence"/>
</dbReference>
<feature type="domain" description="Transposase IS4-like" evidence="1">
    <location>
        <begin position="158"/>
        <end position="308"/>
    </location>
</feature>
<dbReference type="GO" id="GO:0003677">
    <property type="term" value="F:DNA binding"/>
    <property type="evidence" value="ECO:0007669"/>
    <property type="project" value="InterPro"/>
</dbReference>
<evidence type="ECO:0000259" key="1">
    <source>
        <dbReference type="Pfam" id="PF01609"/>
    </source>
</evidence>
<dbReference type="Pfam" id="PF01609">
    <property type="entry name" value="DDE_Tnp_1"/>
    <property type="match status" value="1"/>
</dbReference>
<dbReference type="GO" id="GO:0006313">
    <property type="term" value="P:DNA transposition"/>
    <property type="evidence" value="ECO:0007669"/>
    <property type="project" value="InterPro"/>
</dbReference>
<gene>
    <name evidence="2" type="ORF">AKJ48_04000</name>
</gene>
<protein>
    <recommendedName>
        <fullName evidence="1">Transposase IS4-like domain-containing protein</fullName>
    </recommendedName>
</protein>